<keyword evidence="6" id="KW-0540">Nuclease</keyword>
<dbReference type="OrthoDB" id="27283at10239"/>
<dbReference type="InterPro" id="IPR012337">
    <property type="entry name" value="RNaseH-like_sf"/>
</dbReference>
<dbReference type="InterPro" id="IPR002156">
    <property type="entry name" value="RNaseH_domain"/>
</dbReference>
<dbReference type="EC" id="3.1.26.4" evidence="5"/>
<organism evidence="12 13">
    <name type="scientific">Lausannevirus</name>
    <dbReference type="NCBI Taxonomy" id="999883"/>
    <lineage>
        <taxon>Viruses</taxon>
        <taxon>Varidnaviria</taxon>
        <taxon>Bamfordvirae</taxon>
        <taxon>Nucleocytoviricota</taxon>
        <taxon>Megaviricetes</taxon>
        <taxon>Pimascovirales</taxon>
        <taxon>Pimascovirales incertae sedis</taxon>
        <taxon>Marseilleviridae</taxon>
        <taxon>Losannavirus</taxon>
        <taxon>Losannavirus lausannense</taxon>
    </lineage>
</organism>
<dbReference type="PANTHER" id="PTHR10642">
    <property type="entry name" value="RIBONUCLEASE H1"/>
    <property type="match status" value="1"/>
</dbReference>
<name>F2WKZ8_9VIRU</name>
<evidence type="ECO:0000256" key="1">
    <source>
        <dbReference type="ARBA" id="ARBA00000077"/>
    </source>
</evidence>
<dbReference type="PROSITE" id="PS50879">
    <property type="entry name" value="RNASE_H_1"/>
    <property type="match status" value="1"/>
</dbReference>
<evidence type="ECO:0000256" key="3">
    <source>
        <dbReference type="ARBA" id="ARBA00005300"/>
    </source>
</evidence>
<evidence type="ECO:0000256" key="9">
    <source>
        <dbReference type="ARBA" id="ARBA00022801"/>
    </source>
</evidence>
<keyword evidence="9 12" id="KW-0378">Hydrolase</keyword>
<dbReference type="GO" id="GO:0003676">
    <property type="term" value="F:nucleic acid binding"/>
    <property type="evidence" value="ECO:0007669"/>
    <property type="project" value="InterPro"/>
</dbReference>
<evidence type="ECO:0000256" key="7">
    <source>
        <dbReference type="ARBA" id="ARBA00022723"/>
    </source>
</evidence>
<reference evidence="12 13" key="1">
    <citation type="journal article" date="2011" name="Environ. Microbiol.">
        <title>Lausannevirus, a giant amoebal virus encoding histone doublets.</title>
        <authorList>
            <person name="Thomas V."/>
            <person name="Bertelli C."/>
            <person name="Collyn F."/>
            <person name="Casson N."/>
            <person name="Telenti A."/>
            <person name="Goesmann A."/>
            <person name="Croxatto A."/>
            <person name="Greub G."/>
        </authorList>
    </citation>
    <scope>NUCLEOTIDE SEQUENCE [LARGE SCALE GENOMIC DNA]</scope>
    <source>
        <strain evidence="12">7715</strain>
    </source>
</reference>
<evidence type="ECO:0000256" key="2">
    <source>
        <dbReference type="ARBA" id="ARBA00001946"/>
    </source>
</evidence>
<keyword evidence="7" id="KW-0479">Metal-binding</keyword>
<comment type="cofactor">
    <cofactor evidence="2">
        <name>Mg(2+)</name>
        <dbReference type="ChEBI" id="CHEBI:18420"/>
    </cofactor>
</comment>
<gene>
    <name evidence="12" type="ORF">LAU_0066</name>
</gene>
<dbReference type="GO" id="GO:0043137">
    <property type="term" value="P:DNA replication, removal of RNA primer"/>
    <property type="evidence" value="ECO:0007669"/>
    <property type="project" value="TreeGrafter"/>
</dbReference>
<evidence type="ECO:0000256" key="6">
    <source>
        <dbReference type="ARBA" id="ARBA00022722"/>
    </source>
</evidence>
<dbReference type="SUPFAM" id="SSF53098">
    <property type="entry name" value="Ribonuclease H-like"/>
    <property type="match status" value="1"/>
</dbReference>
<evidence type="ECO:0000256" key="5">
    <source>
        <dbReference type="ARBA" id="ARBA00012180"/>
    </source>
</evidence>
<keyword evidence="10" id="KW-0460">Magnesium</keyword>
<dbReference type="Gene3D" id="3.30.420.10">
    <property type="entry name" value="Ribonuclease H-like superfamily/Ribonuclease H"/>
    <property type="match status" value="1"/>
</dbReference>
<comment type="similarity">
    <text evidence="3">Belongs to the RNase H family.</text>
</comment>
<proteinExistence type="inferred from homology"/>
<keyword evidence="13" id="KW-1185">Reference proteome</keyword>
<evidence type="ECO:0000256" key="8">
    <source>
        <dbReference type="ARBA" id="ARBA00022759"/>
    </source>
</evidence>
<dbReference type="EMBL" id="HQ113105">
    <property type="protein sequence ID" value="AEA06921.1"/>
    <property type="molecule type" value="Genomic_DNA"/>
</dbReference>
<dbReference type="CDD" id="cd09278">
    <property type="entry name" value="RNase_HI_prokaryote_like"/>
    <property type="match status" value="1"/>
</dbReference>
<evidence type="ECO:0000313" key="12">
    <source>
        <dbReference type="EMBL" id="AEA06921.1"/>
    </source>
</evidence>
<dbReference type="GO" id="GO:0004523">
    <property type="term" value="F:RNA-DNA hybrid ribonuclease activity"/>
    <property type="evidence" value="ECO:0007669"/>
    <property type="project" value="UniProtKB-EC"/>
</dbReference>
<comment type="subunit">
    <text evidence="4">Monomer.</text>
</comment>
<dbReference type="RefSeq" id="YP_004347033.1">
    <property type="nucleotide sequence ID" value="NC_015326.1"/>
</dbReference>
<dbReference type="GeneID" id="10399653"/>
<sequence>MSYFAYTDGSCIKNPGNGGYGAVILKGEEVIQELSGFMPDTTNNRAELMAVIETLKWMDASGISSDITICTDSQYVSNGMEKWLPSWKKNGWRTADRRKPVLNKELWVELDALCQKRRVAFIWIARSSHPHNKTADRLANGRARLGE</sequence>
<dbReference type="Proteomes" id="UP000203366">
    <property type="component" value="Segment"/>
</dbReference>
<feature type="domain" description="RNase H type-1" evidence="11">
    <location>
        <begin position="1"/>
        <end position="144"/>
    </location>
</feature>
<dbReference type="GO" id="GO:0046872">
    <property type="term" value="F:metal ion binding"/>
    <property type="evidence" value="ECO:0007669"/>
    <property type="project" value="UniProtKB-KW"/>
</dbReference>
<evidence type="ECO:0000259" key="11">
    <source>
        <dbReference type="PROSITE" id="PS50879"/>
    </source>
</evidence>
<dbReference type="InterPro" id="IPR022892">
    <property type="entry name" value="RNaseHI"/>
</dbReference>
<evidence type="ECO:0000313" key="13">
    <source>
        <dbReference type="Proteomes" id="UP000203366"/>
    </source>
</evidence>
<dbReference type="InterPro" id="IPR050092">
    <property type="entry name" value="RNase_H"/>
</dbReference>
<evidence type="ECO:0000256" key="4">
    <source>
        <dbReference type="ARBA" id="ARBA00011245"/>
    </source>
</evidence>
<accession>F2WKZ8</accession>
<dbReference type="PANTHER" id="PTHR10642:SF26">
    <property type="entry name" value="RIBONUCLEASE H1"/>
    <property type="match status" value="1"/>
</dbReference>
<evidence type="ECO:0000256" key="10">
    <source>
        <dbReference type="ARBA" id="ARBA00022842"/>
    </source>
</evidence>
<comment type="catalytic activity">
    <reaction evidence="1">
        <text>Endonucleolytic cleavage to 5'-phosphomonoester.</text>
        <dbReference type="EC" id="3.1.26.4"/>
    </reaction>
</comment>
<keyword evidence="8" id="KW-0255">Endonuclease</keyword>
<dbReference type="Pfam" id="PF00075">
    <property type="entry name" value="RNase_H"/>
    <property type="match status" value="1"/>
</dbReference>
<dbReference type="InterPro" id="IPR036397">
    <property type="entry name" value="RNaseH_sf"/>
</dbReference>
<protein>
    <recommendedName>
        <fullName evidence="5">ribonuclease H</fullName>
        <ecNumber evidence="5">3.1.26.4</ecNumber>
    </recommendedName>
</protein>
<dbReference type="KEGG" id="vg:10399653"/>